<keyword evidence="3" id="KW-0804">Transcription</keyword>
<dbReference type="Gene3D" id="1.10.260.40">
    <property type="entry name" value="lambda repressor-like DNA-binding domains"/>
    <property type="match status" value="1"/>
</dbReference>
<dbReference type="AlphaFoldDB" id="A0A9X4MAD0"/>
<dbReference type="InterPro" id="IPR010982">
    <property type="entry name" value="Lambda_DNA-bd_dom_sf"/>
</dbReference>
<proteinExistence type="predicted"/>
<keyword evidence="6" id="KW-1185">Reference proteome</keyword>
<evidence type="ECO:0000256" key="2">
    <source>
        <dbReference type="ARBA" id="ARBA00023125"/>
    </source>
</evidence>
<dbReference type="InterPro" id="IPR001387">
    <property type="entry name" value="Cro/C1-type_HTH"/>
</dbReference>
<evidence type="ECO:0000313" key="6">
    <source>
        <dbReference type="Proteomes" id="UP001152872"/>
    </source>
</evidence>
<name>A0A9X4MAD0_9CYAN</name>
<dbReference type="GO" id="GO:0003700">
    <property type="term" value="F:DNA-binding transcription factor activity"/>
    <property type="evidence" value="ECO:0007669"/>
    <property type="project" value="TreeGrafter"/>
</dbReference>
<feature type="domain" description="HTH cro/C1-type" evidence="4">
    <location>
        <begin position="16"/>
        <end position="70"/>
    </location>
</feature>
<dbReference type="SUPFAM" id="SSF47413">
    <property type="entry name" value="lambda repressor-like DNA-binding domains"/>
    <property type="match status" value="1"/>
</dbReference>
<protein>
    <submittedName>
        <fullName evidence="5">Helix-turn-helix transcriptional regulator</fullName>
    </submittedName>
</protein>
<dbReference type="Pfam" id="PF01381">
    <property type="entry name" value="HTH_3"/>
    <property type="match status" value="1"/>
</dbReference>
<dbReference type="RefSeq" id="WP_009627862.1">
    <property type="nucleotide sequence ID" value="NZ_VBTY01000120.1"/>
</dbReference>
<dbReference type="EMBL" id="VBTY01000120">
    <property type="protein sequence ID" value="MDG3495723.1"/>
    <property type="molecule type" value="Genomic_DNA"/>
</dbReference>
<evidence type="ECO:0000259" key="4">
    <source>
        <dbReference type="PROSITE" id="PS50943"/>
    </source>
</evidence>
<sequence length="74" mass="8349">MDDDAKLALKLLAEQIKKRRKILGLSQEKLAEKCGFDRTYISLLERSARNPSYLNLKKLSNGLGISLSELLSEL</sequence>
<accession>A0A9X4MAD0</accession>
<organism evidence="5 6">
    <name type="scientific">Pseudanabaena catenata USMAC16</name>
    <dbReference type="NCBI Taxonomy" id="1855837"/>
    <lineage>
        <taxon>Bacteria</taxon>
        <taxon>Bacillati</taxon>
        <taxon>Cyanobacteriota</taxon>
        <taxon>Cyanophyceae</taxon>
        <taxon>Pseudanabaenales</taxon>
        <taxon>Pseudanabaenaceae</taxon>
        <taxon>Pseudanabaena</taxon>
    </lineage>
</organism>
<dbReference type="GO" id="GO:0005829">
    <property type="term" value="C:cytosol"/>
    <property type="evidence" value="ECO:0007669"/>
    <property type="project" value="TreeGrafter"/>
</dbReference>
<evidence type="ECO:0000313" key="5">
    <source>
        <dbReference type="EMBL" id="MDG3495723.1"/>
    </source>
</evidence>
<keyword evidence="1" id="KW-0805">Transcription regulation</keyword>
<dbReference type="InterPro" id="IPR050807">
    <property type="entry name" value="TransReg_Diox_bact_type"/>
</dbReference>
<dbReference type="PANTHER" id="PTHR46797:SF23">
    <property type="entry name" value="HTH-TYPE TRANSCRIPTIONAL REGULATOR SUTR"/>
    <property type="match status" value="1"/>
</dbReference>
<dbReference type="SMART" id="SM00530">
    <property type="entry name" value="HTH_XRE"/>
    <property type="match status" value="1"/>
</dbReference>
<evidence type="ECO:0000256" key="3">
    <source>
        <dbReference type="ARBA" id="ARBA00023163"/>
    </source>
</evidence>
<dbReference type="GO" id="GO:0003677">
    <property type="term" value="F:DNA binding"/>
    <property type="evidence" value="ECO:0007669"/>
    <property type="project" value="UniProtKB-KW"/>
</dbReference>
<dbReference type="PANTHER" id="PTHR46797">
    <property type="entry name" value="HTH-TYPE TRANSCRIPTIONAL REGULATOR"/>
    <property type="match status" value="1"/>
</dbReference>
<dbReference type="PROSITE" id="PS50943">
    <property type="entry name" value="HTH_CROC1"/>
    <property type="match status" value="1"/>
</dbReference>
<reference evidence="5" key="1">
    <citation type="submission" date="2019-05" db="EMBL/GenBank/DDBJ databases">
        <title>Whole genome sequencing of Pseudanabaena catenata USMAC16.</title>
        <authorList>
            <person name="Khan Z."/>
            <person name="Omar W.M."/>
            <person name="Convey P."/>
            <person name="Merican F."/>
            <person name="Najimudin N."/>
        </authorList>
    </citation>
    <scope>NUCLEOTIDE SEQUENCE</scope>
    <source>
        <strain evidence="5">USMAC16</strain>
    </source>
</reference>
<evidence type="ECO:0000256" key="1">
    <source>
        <dbReference type="ARBA" id="ARBA00023015"/>
    </source>
</evidence>
<comment type="caution">
    <text evidence="5">The sequence shown here is derived from an EMBL/GenBank/DDBJ whole genome shotgun (WGS) entry which is preliminary data.</text>
</comment>
<keyword evidence="2" id="KW-0238">DNA-binding</keyword>
<dbReference type="Proteomes" id="UP001152872">
    <property type="component" value="Unassembled WGS sequence"/>
</dbReference>
<gene>
    <name evidence="5" type="ORF">FEV09_14315</name>
</gene>
<dbReference type="CDD" id="cd00093">
    <property type="entry name" value="HTH_XRE"/>
    <property type="match status" value="1"/>
</dbReference>